<evidence type="ECO:0000313" key="3">
    <source>
        <dbReference type="Proteomes" id="UP001303946"/>
    </source>
</evidence>
<dbReference type="EMBL" id="CP136336">
    <property type="protein sequence ID" value="WOB07472.1"/>
    <property type="molecule type" value="Genomic_DNA"/>
</dbReference>
<organism evidence="2 3">
    <name type="scientific">Piscinibacter gummiphilus</name>
    <dbReference type="NCBI Taxonomy" id="946333"/>
    <lineage>
        <taxon>Bacteria</taxon>
        <taxon>Pseudomonadati</taxon>
        <taxon>Pseudomonadota</taxon>
        <taxon>Betaproteobacteria</taxon>
        <taxon>Burkholderiales</taxon>
        <taxon>Sphaerotilaceae</taxon>
        <taxon>Piscinibacter</taxon>
    </lineage>
</organism>
<evidence type="ECO:0000313" key="2">
    <source>
        <dbReference type="EMBL" id="WOB07472.1"/>
    </source>
</evidence>
<keyword evidence="3" id="KW-1185">Reference proteome</keyword>
<dbReference type="RefSeq" id="WP_316700136.1">
    <property type="nucleotide sequence ID" value="NZ_CP136336.1"/>
</dbReference>
<dbReference type="Proteomes" id="UP001303946">
    <property type="component" value="Chromosome"/>
</dbReference>
<evidence type="ECO:0000256" key="1">
    <source>
        <dbReference type="SAM" id="SignalP"/>
    </source>
</evidence>
<dbReference type="Gene3D" id="2.40.160.170">
    <property type="match status" value="1"/>
</dbReference>
<evidence type="ECO:0008006" key="4">
    <source>
        <dbReference type="Google" id="ProtNLM"/>
    </source>
</evidence>
<keyword evidence="1" id="KW-0732">Signal</keyword>
<protein>
    <recommendedName>
        <fullName evidence="4">Outer membrane protein beta-barrel domain-containing protein</fullName>
    </recommendedName>
</protein>
<reference evidence="2 3" key="1">
    <citation type="submission" date="2023-10" db="EMBL/GenBank/DDBJ databases">
        <title>Bacteria for the degradation of biodegradable plastic PBAT(Polybutylene adipate terephthalate).</title>
        <authorList>
            <person name="Weon H.-Y."/>
            <person name="Yeon J."/>
        </authorList>
    </citation>
    <scope>NUCLEOTIDE SEQUENCE [LARGE SCALE GENOMIC DNA]</scope>
    <source>
        <strain evidence="2 3">SBD 7-3</strain>
    </source>
</reference>
<feature type="signal peptide" evidence="1">
    <location>
        <begin position="1"/>
        <end position="35"/>
    </location>
</feature>
<feature type="chain" id="PRO_5045937887" description="Outer membrane protein beta-barrel domain-containing protein" evidence="1">
    <location>
        <begin position="36"/>
        <end position="197"/>
    </location>
</feature>
<accession>A0ABZ0CR64</accession>
<name>A0ABZ0CR64_9BURK</name>
<sequence length="197" mass="20861">MTFIPACSSLDLMRSPHFHWLAMLTLCLGAAGAHASDATPQSQAQAWEGLKARLAIGTAAPARNDPSVSDAEPHKINTLSLMGDYYLSRPWLGKTGGWRATSGVLLGARSSVWSSPSLLDRRIAGDGNDAGTQPYLGLGYTGWSSKGGWGLSADVGLMGLSRSTTRFGRSAPSSSLDDTVRDLRFAPLLQLGVSYSF</sequence>
<proteinExistence type="predicted"/>
<gene>
    <name evidence="2" type="ORF">RXV79_21480</name>
</gene>